<dbReference type="PROSITE" id="PS50928">
    <property type="entry name" value="ABC_TM1"/>
    <property type="match status" value="1"/>
</dbReference>
<evidence type="ECO:0000256" key="8">
    <source>
        <dbReference type="SAM" id="MobiDB-lite"/>
    </source>
</evidence>
<dbReference type="GO" id="GO:0055085">
    <property type="term" value="P:transmembrane transport"/>
    <property type="evidence" value="ECO:0007669"/>
    <property type="project" value="InterPro"/>
</dbReference>
<feature type="transmembrane region" description="Helical" evidence="7">
    <location>
        <begin position="128"/>
        <end position="150"/>
    </location>
</feature>
<evidence type="ECO:0000256" key="5">
    <source>
        <dbReference type="ARBA" id="ARBA00022989"/>
    </source>
</evidence>
<feature type="transmembrane region" description="Helical" evidence="7">
    <location>
        <begin position="252"/>
        <end position="270"/>
    </location>
</feature>
<keyword evidence="2 7" id="KW-0813">Transport</keyword>
<feature type="transmembrane region" description="Helical" evidence="7">
    <location>
        <begin position="36"/>
        <end position="55"/>
    </location>
</feature>
<dbReference type="OMA" id="DRGMHEL"/>
<comment type="caution">
    <text evidence="10">The sequence shown here is derived from an EMBL/GenBank/DDBJ whole genome shotgun (WGS) entry which is preliminary data.</text>
</comment>
<keyword evidence="5 7" id="KW-1133">Transmembrane helix</keyword>
<evidence type="ECO:0000256" key="1">
    <source>
        <dbReference type="ARBA" id="ARBA00004651"/>
    </source>
</evidence>
<feature type="domain" description="ABC transmembrane type-1" evidence="9">
    <location>
        <begin position="90"/>
        <end position="270"/>
    </location>
</feature>
<dbReference type="Gene3D" id="1.10.3720.10">
    <property type="entry name" value="MetI-like"/>
    <property type="match status" value="1"/>
</dbReference>
<dbReference type="Pfam" id="PF00528">
    <property type="entry name" value="BPD_transp_1"/>
    <property type="match status" value="1"/>
</dbReference>
<dbReference type="AlphaFoldDB" id="A0A9X0I0K3"/>
<evidence type="ECO:0000313" key="11">
    <source>
        <dbReference type="Proteomes" id="UP000053246"/>
    </source>
</evidence>
<gene>
    <name evidence="10" type="ORF">ADL17_15830</name>
</gene>
<evidence type="ECO:0000256" key="6">
    <source>
        <dbReference type="ARBA" id="ARBA00023136"/>
    </source>
</evidence>
<accession>A0A9X0I0K3</accession>
<feature type="transmembrane region" description="Helical" evidence="7">
    <location>
        <begin position="94"/>
        <end position="116"/>
    </location>
</feature>
<organism evidence="10 11">
    <name type="scientific">Micromonospora maris</name>
    <dbReference type="NCBI Taxonomy" id="1003110"/>
    <lineage>
        <taxon>Bacteria</taxon>
        <taxon>Bacillati</taxon>
        <taxon>Actinomycetota</taxon>
        <taxon>Actinomycetes</taxon>
        <taxon>Micromonosporales</taxon>
        <taxon>Micromonosporaceae</taxon>
        <taxon>Micromonospora</taxon>
    </lineage>
</organism>
<feature type="region of interest" description="Disordered" evidence="8">
    <location>
        <begin position="1"/>
        <end position="24"/>
    </location>
</feature>
<reference evidence="10 11" key="1">
    <citation type="submission" date="2015-10" db="EMBL/GenBank/DDBJ databases">
        <authorList>
            <person name="Ju K.-S."/>
            <person name="Doroghazi J.R."/>
            <person name="Metcalf W.W."/>
        </authorList>
    </citation>
    <scope>NUCLEOTIDE SEQUENCE [LARGE SCALE GENOMIC DNA]</scope>
    <source>
        <strain evidence="10 11">NRRL B-24793</strain>
    </source>
</reference>
<dbReference type="PANTHER" id="PTHR30151">
    <property type="entry name" value="ALKANE SULFONATE ABC TRANSPORTER-RELATED, MEMBRANE SUBUNIT"/>
    <property type="match status" value="1"/>
</dbReference>
<dbReference type="EMBL" id="LMWI01000002">
    <property type="protein sequence ID" value="KUJ44631.1"/>
    <property type="molecule type" value="Genomic_DNA"/>
</dbReference>
<protein>
    <submittedName>
        <fullName evidence="10">ABC transporter permease</fullName>
    </submittedName>
</protein>
<evidence type="ECO:0000256" key="2">
    <source>
        <dbReference type="ARBA" id="ARBA00022448"/>
    </source>
</evidence>
<evidence type="ECO:0000313" key="10">
    <source>
        <dbReference type="EMBL" id="KUJ44631.1"/>
    </source>
</evidence>
<dbReference type="PANTHER" id="PTHR30151:SF20">
    <property type="entry name" value="ABC TRANSPORTER PERMEASE PROTEIN HI_0355-RELATED"/>
    <property type="match status" value="1"/>
</dbReference>
<feature type="transmembrane region" description="Helical" evidence="7">
    <location>
        <begin position="156"/>
        <end position="175"/>
    </location>
</feature>
<comment type="similarity">
    <text evidence="7">Belongs to the binding-protein-dependent transport system permease family.</text>
</comment>
<dbReference type="RefSeq" id="WP_013733880.1">
    <property type="nucleotide sequence ID" value="NZ_LMWI01000002.1"/>
</dbReference>
<name>A0A9X0I0K3_9ACTN</name>
<dbReference type="SUPFAM" id="SSF161098">
    <property type="entry name" value="MetI-like"/>
    <property type="match status" value="1"/>
</dbReference>
<evidence type="ECO:0000256" key="7">
    <source>
        <dbReference type="RuleBase" id="RU363032"/>
    </source>
</evidence>
<keyword evidence="4 7" id="KW-0812">Transmembrane</keyword>
<feature type="compositionally biased region" description="Polar residues" evidence="8">
    <location>
        <begin position="1"/>
        <end position="16"/>
    </location>
</feature>
<keyword evidence="6 7" id="KW-0472">Membrane</keyword>
<dbReference type="Proteomes" id="UP000053246">
    <property type="component" value="Unassembled WGS sequence"/>
</dbReference>
<dbReference type="InterPro" id="IPR000515">
    <property type="entry name" value="MetI-like"/>
</dbReference>
<keyword evidence="3" id="KW-1003">Cell membrane</keyword>
<evidence type="ECO:0000259" key="9">
    <source>
        <dbReference type="PROSITE" id="PS50928"/>
    </source>
</evidence>
<keyword evidence="11" id="KW-1185">Reference proteome</keyword>
<dbReference type="CDD" id="cd06261">
    <property type="entry name" value="TM_PBP2"/>
    <property type="match status" value="1"/>
</dbReference>
<dbReference type="InterPro" id="IPR035906">
    <property type="entry name" value="MetI-like_sf"/>
</dbReference>
<evidence type="ECO:0000256" key="4">
    <source>
        <dbReference type="ARBA" id="ARBA00022692"/>
    </source>
</evidence>
<proteinExistence type="inferred from homology"/>
<comment type="subcellular location">
    <subcellularLocation>
        <location evidence="1 7">Cell membrane</location>
        <topology evidence="1 7">Multi-pass membrane protein</topology>
    </subcellularLocation>
</comment>
<dbReference type="GO" id="GO:0005886">
    <property type="term" value="C:plasma membrane"/>
    <property type="evidence" value="ECO:0007669"/>
    <property type="project" value="UniProtKB-SubCell"/>
</dbReference>
<evidence type="ECO:0000256" key="3">
    <source>
        <dbReference type="ARBA" id="ARBA00022475"/>
    </source>
</evidence>
<feature type="transmembrane region" description="Helical" evidence="7">
    <location>
        <begin position="208"/>
        <end position="232"/>
    </location>
</feature>
<sequence>MTTTDQRPSAPTSPSGQLLRPPPPTWSQRLRNNRWLSFYTSPLLIALFLLAWKLYVEITDLSRFVLPPPEAVFTSFIEQITDPFVWQTHIWTTFYEVMMGLALAIVLGVGLGLLIGKSPLFDRIARPFIVATQVVPKVALVPLFILWLGFGPSSKVVMAALLAFFPLLINTSFGIRSVPGSMHDLMTTLKASRWERFWRADLPYTMPFILAGMELAVVQATIGAIVGEYLGGDKGLGRYAVNLQNGLQVDKLFGAILIMALFGFTLYSIVTGARRLLIPWHESVQPRRTP</sequence>